<dbReference type="Proteomes" id="UP001642409">
    <property type="component" value="Unassembled WGS sequence"/>
</dbReference>
<keyword evidence="2" id="KW-0677">Repeat</keyword>
<dbReference type="SMART" id="SM00369">
    <property type="entry name" value="LRR_TYP"/>
    <property type="match status" value="5"/>
</dbReference>
<evidence type="ECO:0000256" key="2">
    <source>
        <dbReference type="ARBA" id="ARBA00022737"/>
    </source>
</evidence>
<comment type="caution">
    <text evidence="3">The sequence shown here is derived from an EMBL/GenBank/DDBJ whole genome shotgun (WGS) entry which is preliminary data.</text>
</comment>
<dbReference type="SMART" id="SM00365">
    <property type="entry name" value="LRR_SD22"/>
    <property type="match status" value="7"/>
</dbReference>
<protein>
    <submittedName>
        <fullName evidence="3">Leucine-rich_repeat-containing protein</fullName>
    </submittedName>
</protein>
<proteinExistence type="predicted"/>
<evidence type="ECO:0000313" key="4">
    <source>
        <dbReference type="Proteomes" id="UP001642409"/>
    </source>
</evidence>
<dbReference type="PANTHER" id="PTHR46652">
    <property type="entry name" value="LEUCINE-RICH REPEAT AND IQ DOMAIN-CONTAINING PROTEIN 1-RELATED"/>
    <property type="match status" value="1"/>
</dbReference>
<dbReference type="Pfam" id="PF12799">
    <property type="entry name" value="LRR_4"/>
    <property type="match status" value="2"/>
</dbReference>
<dbReference type="InterPro" id="IPR032675">
    <property type="entry name" value="LRR_dom_sf"/>
</dbReference>
<dbReference type="EMBL" id="CAXDID020000001">
    <property type="protein sequence ID" value="CAL5970285.1"/>
    <property type="molecule type" value="Genomic_DNA"/>
</dbReference>
<dbReference type="SUPFAM" id="SSF52058">
    <property type="entry name" value="L domain-like"/>
    <property type="match status" value="1"/>
</dbReference>
<dbReference type="PROSITE" id="PS51450">
    <property type="entry name" value="LRR"/>
    <property type="match status" value="6"/>
</dbReference>
<gene>
    <name evidence="3" type="ORF">HINF_LOCUS225</name>
</gene>
<dbReference type="InterPro" id="IPR003591">
    <property type="entry name" value="Leu-rich_rpt_typical-subtyp"/>
</dbReference>
<sequence length="350" mass="40325">MNSREDVLAYLANRDNKILELKSDQDLKFYLQMNFTEVESQQITVDVSQLQELTHLQLAKGQVYNLHILARIENLQSIQFYNNQISDVSPLSCLKKLEVVYMSVNKIQDVSTLSSILLLRNLHMSQNQIKDLNPISNLTQLTVLELAENQIENIQPLKNLTELVEVNLSKNRLTDIRVISKLNKLQYLTLSNNNITDISCVEGLKYLQQLMLSNNNIVSLAPLAQHSNLLHFYITNNYVSDFSVMQYEAKYCYKMSQKVPSEQLALQSKRQASIFKSENLLEAATQIRFKHPLQPKLEGIRKKAEEQLKSCARKLNHVFELLLSLIAAALNNEKNLFNIVYIINYIHLQS</sequence>
<reference evidence="3 4" key="1">
    <citation type="submission" date="2024-07" db="EMBL/GenBank/DDBJ databases">
        <authorList>
            <person name="Akdeniz Z."/>
        </authorList>
    </citation>
    <scope>NUCLEOTIDE SEQUENCE [LARGE SCALE GENOMIC DNA]</scope>
</reference>
<dbReference type="Gene3D" id="3.80.10.10">
    <property type="entry name" value="Ribonuclease Inhibitor"/>
    <property type="match status" value="1"/>
</dbReference>
<name>A0ABP1GDS2_9EUKA</name>
<dbReference type="Pfam" id="PF13855">
    <property type="entry name" value="LRR_8"/>
    <property type="match status" value="1"/>
</dbReference>
<dbReference type="InterPro" id="IPR001611">
    <property type="entry name" value="Leu-rich_rpt"/>
</dbReference>
<evidence type="ECO:0000313" key="3">
    <source>
        <dbReference type="EMBL" id="CAL5970285.1"/>
    </source>
</evidence>
<accession>A0ABP1GDS2</accession>
<dbReference type="PANTHER" id="PTHR46652:SF3">
    <property type="entry name" value="LEUCINE-RICH REPEAT-CONTAINING PROTEIN 9"/>
    <property type="match status" value="1"/>
</dbReference>
<organism evidence="3 4">
    <name type="scientific">Hexamita inflata</name>
    <dbReference type="NCBI Taxonomy" id="28002"/>
    <lineage>
        <taxon>Eukaryota</taxon>
        <taxon>Metamonada</taxon>
        <taxon>Diplomonadida</taxon>
        <taxon>Hexamitidae</taxon>
        <taxon>Hexamitinae</taxon>
        <taxon>Hexamita</taxon>
    </lineage>
</organism>
<keyword evidence="1" id="KW-0433">Leucine-rich repeat</keyword>
<dbReference type="InterPro" id="IPR025875">
    <property type="entry name" value="Leu-rich_rpt_4"/>
</dbReference>
<dbReference type="InterPro" id="IPR050836">
    <property type="entry name" value="SDS22/Internalin_LRR"/>
</dbReference>
<evidence type="ECO:0000256" key="1">
    <source>
        <dbReference type="ARBA" id="ARBA00022614"/>
    </source>
</evidence>
<keyword evidence="4" id="KW-1185">Reference proteome</keyword>